<dbReference type="EMBL" id="QMNG01000063">
    <property type="protein sequence ID" value="RLC36367.1"/>
    <property type="molecule type" value="Genomic_DNA"/>
</dbReference>
<name>A0A420ZBH8_UNCK3</name>
<protein>
    <submittedName>
        <fullName evidence="1">Uncharacterized protein</fullName>
    </submittedName>
</protein>
<dbReference type="AlphaFoldDB" id="A0A420ZBH8"/>
<accession>A0A420ZBH8</accession>
<dbReference type="Proteomes" id="UP000281261">
    <property type="component" value="Unassembled WGS sequence"/>
</dbReference>
<evidence type="ECO:0000313" key="2">
    <source>
        <dbReference type="Proteomes" id="UP000281261"/>
    </source>
</evidence>
<comment type="caution">
    <text evidence="1">The sequence shown here is derived from an EMBL/GenBank/DDBJ whole genome shotgun (WGS) entry which is preliminary data.</text>
</comment>
<proteinExistence type="predicted"/>
<sequence>MSLAFQLELGYAFVMISDKKNRGKTIQEKIAEEELAKERIDEDGNKWIKVYFGGGEHFKNWLEQCKELGEVMVEEVDPTGYKCFEIAGEKLYRIWMKADDTKEEDLF</sequence>
<organism evidence="1 2">
    <name type="scientific">candidate division Kazan bacterium</name>
    <dbReference type="NCBI Taxonomy" id="2202143"/>
    <lineage>
        <taxon>Bacteria</taxon>
        <taxon>Bacteria division Kazan-3B-28</taxon>
    </lineage>
</organism>
<reference evidence="1 2" key="1">
    <citation type="submission" date="2018-06" db="EMBL/GenBank/DDBJ databases">
        <title>Extensive metabolic versatility and redundancy in microbially diverse, dynamic hydrothermal sediments.</title>
        <authorList>
            <person name="Dombrowski N."/>
            <person name="Teske A."/>
            <person name="Baker B.J."/>
        </authorList>
    </citation>
    <scope>NUCLEOTIDE SEQUENCE [LARGE SCALE GENOMIC DNA]</scope>
    <source>
        <strain evidence="1">B79_G16</strain>
    </source>
</reference>
<evidence type="ECO:0000313" key="1">
    <source>
        <dbReference type="EMBL" id="RLC36367.1"/>
    </source>
</evidence>
<gene>
    <name evidence="1" type="ORF">DRH29_04670</name>
</gene>